<dbReference type="Proteomes" id="UP000230731">
    <property type="component" value="Unassembled WGS sequence"/>
</dbReference>
<evidence type="ECO:0000256" key="1">
    <source>
        <dbReference type="ARBA" id="ARBA00008580"/>
    </source>
</evidence>
<comment type="caution">
    <text evidence="3">The sequence shown here is derived from an EMBL/GenBank/DDBJ whole genome shotgun (WGS) entry which is preliminary data.</text>
</comment>
<dbReference type="InterPro" id="IPR022789">
    <property type="entry name" value="ParD"/>
</dbReference>
<reference evidence="4" key="1">
    <citation type="submission" date="2017-09" db="EMBL/GenBank/DDBJ databases">
        <title>Depth-based differentiation of microbial function through sediment-hosted aquifers and enrichment of novel symbionts in the deep terrestrial subsurface.</title>
        <authorList>
            <person name="Probst A.J."/>
            <person name="Ladd B."/>
            <person name="Jarett J.K."/>
            <person name="Geller-Mcgrath D.E."/>
            <person name="Sieber C.M.K."/>
            <person name="Emerson J.B."/>
            <person name="Anantharaman K."/>
            <person name="Thomas B.C."/>
            <person name="Malmstrom R."/>
            <person name="Stieglmeier M."/>
            <person name="Klingl A."/>
            <person name="Woyke T."/>
            <person name="Ryan C.M."/>
            <person name="Banfield J.F."/>
        </authorList>
    </citation>
    <scope>NUCLEOTIDE SEQUENCE [LARGE SCALE GENOMIC DNA]</scope>
</reference>
<sequence length="90" mass="10317">MAKKQASMSVSLPEQLKAYVKERAEQGLYGTPSDYIRELIREDLKRHEQKKLETMLLEGLASGDPIIMTATEQKKLEDEVRARILKKRTG</sequence>
<dbReference type="CDD" id="cd22231">
    <property type="entry name" value="RHH_NikR_HicB-like"/>
    <property type="match status" value="1"/>
</dbReference>
<accession>A0A2M6WZB6</accession>
<organism evidence="3 4">
    <name type="scientific">Candidatus Andersenbacteria bacterium CG10_big_fil_rev_8_21_14_0_10_54_11</name>
    <dbReference type="NCBI Taxonomy" id="1974485"/>
    <lineage>
        <taxon>Bacteria</taxon>
        <taxon>Candidatus Anderseniibacteriota</taxon>
    </lineage>
</organism>
<dbReference type="PANTHER" id="PTHR36582:SF2">
    <property type="entry name" value="ANTITOXIN PARD"/>
    <property type="match status" value="1"/>
</dbReference>
<dbReference type="GO" id="GO:0006355">
    <property type="term" value="P:regulation of DNA-templated transcription"/>
    <property type="evidence" value="ECO:0007669"/>
    <property type="project" value="InterPro"/>
</dbReference>
<evidence type="ECO:0000256" key="2">
    <source>
        <dbReference type="ARBA" id="ARBA00022649"/>
    </source>
</evidence>
<dbReference type="NCBIfam" id="TIGR02606">
    <property type="entry name" value="antidote_CC2985"/>
    <property type="match status" value="1"/>
</dbReference>
<protein>
    <submittedName>
        <fullName evidence="3">Type II toxin-antitoxin system ParD family antitoxin</fullName>
    </submittedName>
</protein>
<name>A0A2M6WZB6_9BACT</name>
<dbReference type="InterPro" id="IPR038296">
    <property type="entry name" value="ParD_sf"/>
</dbReference>
<dbReference type="SUPFAM" id="SSF47598">
    <property type="entry name" value="Ribbon-helix-helix"/>
    <property type="match status" value="1"/>
</dbReference>
<comment type="similarity">
    <text evidence="1">Belongs to the ParD antitoxin family.</text>
</comment>
<dbReference type="AlphaFoldDB" id="A0A2M6WZB6"/>
<keyword evidence="2" id="KW-1277">Toxin-antitoxin system</keyword>
<dbReference type="InterPro" id="IPR010985">
    <property type="entry name" value="Ribbon_hlx_hlx"/>
</dbReference>
<dbReference type="Gene3D" id="6.10.10.120">
    <property type="entry name" value="Antitoxin ParD1-like"/>
    <property type="match status" value="1"/>
</dbReference>
<evidence type="ECO:0000313" key="3">
    <source>
        <dbReference type="EMBL" id="PIT98152.1"/>
    </source>
</evidence>
<evidence type="ECO:0000313" key="4">
    <source>
        <dbReference type="Proteomes" id="UP000230731"/>
    </source>
</evidence>
<proteinExistence type="inferred from homology"/>
<dbReference type="EMBL" id="PEZP01000027">
    <property type="protein sequence ID" value="PIT98152.1"/>
    <property type="molecule type" value="Genomic_DNA"/>
</dbReference>
<dbReference type="PANTHER" id="PTHR36582">
    <property type="entry name" value="ANTITOXIN PARD"/>
    <property type="match status" value="1"/>
</dbReference>
<gene>
    <name evidence="3" type="ORF">COT71_02200</name>
</gene>